<evidence type="ECO:0000256" key="2">
    <source>
        <dbReference type="ARBA" id="ARBA00022723"/>
    </source>
</evidence>
<keyword evidence="8" id="KW-1185">Reference proteome</keyword>
<dbReference type="Pfam" id="PF01321">
    <property type="entry name" value="Creatinase_N"/>
    <property type="match status" value="1"/>
</dbReference>
<dbReference type="PANTHER" id="PTHR43763">
    <property type="entry name" value="XAA-PRO AMINOPEPTIDASE 1"/>
    <property type="match status" value="1"/>
</dbReference>
<dbReference type="InterPro" id="IPR036005">
    <property type="entry name" value="Creatinase/aminopeptidase-like"/>
</dbReference>
<protein>
    <submittedName>
        <fullName evidence="7">Xaa-Pro aminopeptidase</fullName>
    </submittedName>
</protein>
<feature type="domain" description="Creatinase N-terminal" evidence="5">
    <location>
        <begin position="6"/>
        <end position="129"/>
    </location>
</feature>
<dbReference type="Gene3D" id="3.40.350.10">
    <property type="entry name" value="Creatinase/prolidase N-terminal domain"/>
    <property type="match status" value="2"/>
</dbReference>
<dbReference type="InterPro" id="IPR032416">
    <property type="entry name" value="Peptidase_M24_C"/>
</dbReference>
<keyword evidence="3" id="KW-0378">Hydrolase</keyword>
<dbReference type="Pfam" id="PF16188">
    <property type="entry name" value="Peptidase_M24_C"/>
    <property type="match status" value="1"/>
</dbReference>
<evidence type="ECO:0000313" key="7">
    <source>
        <dbReference type="EMBL" id="SEQ34410.1"/>
    </source>
</evidence>
<dbReference type="CDD" id="cd01085">
    <property type="entry name" value="APP"/>
    <property type="match status" value="1"/>
</dbReference>
<evidence type="ECO:0000259" key="5">
    <source>
        <dbReference type="Pfam" id="PF01321"/>
    </source>
</evidence>
<reference evidence="7 8" key="1">
    <citation type="submission" date="2016-10" db="EMBL/GenBank/DDBJ databases">
        <authorList>
            <person name="Varghese N."/>
            <person name="Submissions S."/>
        </authorList>
    </citation>
    <scope>NUCLEOTIDE SEQUENCE [LARGE SCALE GENOMIC DNA]</scope>
    <source>
        <strain evidence="7 8">CIP 109853</strain>
    </source>
</reference>
<dbReference type="InterPro" id="IPR000994">
    <property type="entry name" value="Pept_M24"/>
</dbReference>
<proteinExistence type="inferred from homology"/>
<keyword evidence="7" id="KW-0645">Protease</keyword>
<comment type="caution">
    <text evidence="7">The sequence shown here is derived from an EMBL/GenBank/DDBJ whole genome shotgun (WGS) entry which is preliminary data.</text>
</comment>
<evidence type="ECO:0000259" key="6">
    <source>
        <dbReference type="Pfam" id="PF16188"/>
    </source>
</evidence>
<accession>A0ABY1B9Z5</accession>
<dbReference type="SUPFAM" id="SSF55920">
    <property type="entry name" value="Creatinase/aminopeptidase"/>
    <property type="match status" value="1"/>
</dbReference>
<name>A0ABY1B9Z5_9PSED</name>
<evidence type="ECO:0000256" key="1">
    <source>
        <dbReference type="ARBA" id="ARBA00008766"/>
    </source>
</evidence>
<comment type="similarity">
    <text evidence="1">Belongs to the peptidase M24B family.</text>
</comment>
<dbReference type="InterPro" id="IPR000587">
    <property type="entry name" value="Creatinase_N"/>
</dbReference>
<dbReference type="GO" id="GO:0004177">
    <property type="term" value="F:aminopeptidase activity"/>
    <property type="evidence" value="ECO:0007669"/>
    <property type="project" value="UniProtKB-KW"/>
</dbReference>
<feature type="domain" description="Peptidase M24 C-terminal" evidence="6">
    <location>
        <begin position="533"/>
        <end position="590"/>
    </location>
</feature>
<keyword evidence="7" id="KW-0031">Aminopeptidase</keyword>
<organism evidence="7 8">
    <name type="scientific">Pseudomonas cuatrocienegasensis</name>
    <dbReference type="NCBI Taxonomy" id="543360"/>
    <lineage>
        <taxon>Bacteria</taxon>
        <taxon>Pseudomonadati</taxon>
        <taxon>Pseudomonadota</taxon>
        <taxon>Gammaproteobacteria</taxon>
        <taxon>Pseudomonadales</taxon>
        <taxon>Pseudomonadaceae</taxon>
        <taxon>Pseudomonas</taxon>
    </lineage>
</organism>
<gene>
    <name evidence="7" type="ORF">SAMN05216600_105105</name>
</gene>
<evidence type="ECO:0000313" key="8">
    <source>
        <dbReference type="Proteomes" id="UP000198512"/>
    </source>
</evidence>
<dbReference type="Pfam" id="PF16189">
    <property type="entry name" value="Creatinase_N_2"/>
    <property type="match status" value="1"/>
</dbReference>
<dbReference type="InterPro" id="IPR050422">
    <property type="entry name" value="X-Pro_aminopeptidase_P"/>
</dbReference>
<keyword evidence="2" id="KW-0479">Metal-binding</keyword>
<evidence type="ECO:0000256" key="3">
    <source>
        <dbReference type="ARBA" id="ARBA00022801"/>
    </source>
</evidence>
<dbReference type="Gene3D" id="3.90.230.10">
    <property type="entry name" value="Creatinase/methionine aminopeptidase superfamily"/>
    <property type="match status" value="1"/>
</dbReference>
<dbReference type="PANTHER" id="PTHR43763:SF6">
    <property type="entry name" value="XAA-PRO AMINOPEPTIDASE 1"/>
    <property type="match status" value="1"/>
</dbReference>
<sequence>MTSSLIQNMRALMRQHAVDAYLVLSSDPHLSEYLPDHWQARRWLSNFDGSAGDLLITADFAGLWLDSRYWLAAETTLAGGPIQLMRQGAEADTLQWLQHNLPSGTCVAVDGRTLSVAAERKLRQGLQACQIRLNTRLDLPGLLWQDRPAAPSATIFEPPAAFIGSSRQSKLQRLRCCMADQGATHHMISSLDDIAWLFNLRGSDLSYNPVFLAHALISQHSARLFVAEGRIEATLRAQLTLQGIRLEPYEQASTALGELAPEETLLLDPRRVAHGLITDLDPCIKVLEATSPCLLLKSCKEAFEVLRIRETMEQDGAALCEFFAWLEQHLVSHRLTELDIDTHLVEARSRRPGFVSPSFATIAAFNANGAMPHYRATAEQHACLEGDGLLLLDSGGHYFGGTTDITRMVPIGTPSAAQRRDCSLVLKGMIALSRASFPKAIGAPLLDAIARAPLWAEGLDYGHGTGHGVGYFLNVHEGPQRIAYHAPVTGDDAMLAGMVTSIEPGLYRRGQWGVRFENLVLNVPTDGSEDSAFLRFETLTLCPIDTRCLDLSLLNQEERDWLDDYHRLVRKRLSPLLEGRALNWLQARTQVVGAATDHRAA</sequence>
<dbReference type="SUPFAM" id="SSF53092">
    <property type="entry name" value="Creatinase/prolidase N-terminal domain"/>
    <property type="match status" value="1"/>
</dbReference>
<dbReference type="EMBL" id="FOFP01000005">
    <property type="protein sequence ID" value="SEQ34410.1"/>
    <property type="molecule type" value="Genomic_DNA"/>
</dbReference>
<evidence type="ECO:0000259" key="4">
    <source>
        <dbReference type="Pfam" id="PF00557"/>
    </source>
</evidence>
<dbReference type="Proteomes" id="UP000198512">
    <property type="component" value="Unassembled WGS sequence"/>
</dbReference>
<dbReference type="RefSeq" id="WP_069518298.1">
    <property type="nucleotide sequence ID" value="NZ_FOFP01000005.1"/>
</dbReference>
<dbReference type="InterPro" id="IPR029149">
    <property type="entry name" value="Creatin/AminoP/Spt16_N"/>
</dbReference>
<dbReference type="InterPro" id="IPR033740">
    <property type="entry name" value="Pept_M24B"/>
</dbReference>
<feature type="domain" description="Peptidase M24" evidence="4">
    <location>
        <begin position="308"/>
        <end position="521"/>
    </location>
</feature>
<dbReference type="Pfam" id="PF00557">
    <property type="entry name" value="Peptidase_M24"/>
    <property type="match status" value="1"/>
</dbReference>